<evidence type="ECO:0000313" key="2">
    <source>
        <dbReference type="Proteomes" id="UP000322553"/>
    </source>
</evidence>
<proteinExistence type="predicted"/>
<reference evidence="1 2" key="1">
    <citation type="submission" date="2019-08" db="EMBL/GenBank/DDBJ databases">
        <title>Complete genome sequence of Kushneria sp. YCWA18, a halophilic phosphate-solubilizing bacterium isolated from Daqiao saltern in China.</title>
        <authorList>
            <person name="Du G.-X."/>
            <person name="Qu L.-Y."/>
        </authorList>
    </citation>
    <scope>NUCLEOTIDE SEQUENCE [LARGE SCALE GENOMIC DNA]</scope>
    <source>
        <strain evidence="1 2">YCWA18</strain>
    </source>
</reference>
<keyword evidence="2" id="KW-1185">Reference proteome</keyword>
<protein>
    <submittedName>
        <fullName evidence="1">Uncharacterized protein</fullName>
    </submittedName>
</protein>
<organism evidence="1 2">
    <name type="scientific">Kushneria phosphatilytica</name>
    <dbReference type="NCBI Taxonomy" id="657387"/>
    <lineage>
        <taxon>Bacteria</taxon>
        <taxon>Pseudomonadati</taxon>
        <taxon>Pseudomonadota</taxon>
        <taxon>Gammaproteobacteria</taxon>
        <taxon>Oceanospirillales</taxon>
        <taxon>Halomonadaceae</taxon>
        <taxon>Kushneria</taxon>
    </lineage>
</organism>
<dbReference type="Proteomes" id="UP000322553">
    <property type="component" value="Chromosome"/>
</dbReference>
<dbReference type="KEGG" id="kuy:FY550_02675"/>
<sequence>MADEDAFEALVGRILDARPSLQPLDAVLLAAVIEAENETMSDTRRSSVDTGRLSRRFDIEHALVRRSAAVLEAQGWLSTTPRSGRSPALVLQSRLPDLMKALLMI</sequence>
<accession>A0A5C0ZXQ6</accession>
<dbReference type="EMBL" id="CP043420">
    <property type="protein sequence ID" value="QEL10143.1"/>
    <property type="molecule type" value="Genomic_DNA"/>
</dbReference>
<gene>
    <name evidence="1" type="ORF">FY550_02675</name>
</gene>
<dbReference type="AlphaFoldDB" id="A0A5C0ZXQ6"/>
<evidence type="ECO:0000313" key="1">
    <source>
        <dbReference type="EMBL" id="QEL10143.1"/>
    </source>
</evidence>
<name>A0A5C0ZXQ6_9GAMM</name>
<dbReference type="RefSeq" id="WP_149054339.1">
    <property type="nucleotide sequence ID" value="NZ_CP043420.1"/>
</dbReference>